<accession>A0ACC2SGY3</accession>
<dbReference type="Proteomes" id="UP001165960">
    <property type="component" value="Unassembled WGS sequence"/>
</dbReference>
<reference evidence="1" key="1">
    <citation type="submission" date="2022-04" db="EMBL/GenBank/DDBJ databases">
        <title>Genome of the entomopathogenic fungus Entomophthora muscae.</title>
        <authorList>
            <person name="Elya C."/>
            <person name="Lovett B.R."/>
            <person name="Lee E."/>
            <person name="Macias A.M."/>
            <person name="Hajek A.E."/>
            <person name="De Bivort B.L."/>
            <person name="Kasson M.T."/>
            <person name="De Fine Licht H.H."/>
            <person name="Stajich J.E."/>
        </authorList>
    </citation>
    <scope>NUCLEOTIDE SEQUENCE</scope>
    <source>
        <strain evidence="1">Berkeley</strain>
    </source>
</reference>
<sequence>MQSFFSLLLTAISAASPPVATPASNTSSLPIKASSSNITEAHTPISGNATNTKNTTLPTSVSGNATNTAKITPPRATDVIKGANSTNLTISGVNGTSVNSTRNGTSGISSDATKQPIKATS</sequence>
<organism evidence="1 2">
    <name type="scientific">Entomophthora muscae</name>
    <dbReference type="NCBI Taxonomy" id="34485"/>
    <lineage>
        <taxon>Eukaryota</taxon>
        <taxon>Fungi</taxon>
        <taxon>Fungi incertae sedis</taxon>
        <taxon>Zoopagomycota</taxon>
        <taxon>Entomophthoromycotina</taxon>
        <taxon>Entomophthoromycetes</taxon>
        <taxon>Entomophthorales</taxon>
        <taxon>Entomophthoraceae</taxon>
        <taxon>Entomophthora</taxon>
    </lineage>
</organism>
<protein>
    <submittedName>
        <fullName evidence="1">Uncharacterized protein</fullName>
    </submittedName>
</protein>
<proteinExistence type="predicted"/>
<comment type="caution">
    <text evidence="1">The sequence shown here is derived from an EMBL/GenBank/DDBJ whole genome shotgun (WGS) entry which is preliminary data.</text>
</comment>
<evidence type="ECO:0000313" key="1">
    <source>
        <dbReference type="EMBL" id="KAJ9061575.1"/>
    </source>
</evidence>
<name>A0ACC2SGY3_9FUNG</name>
<keyword evidence="2" id="KW-1185">Reference proteome</keyword>
<dbReference type="EMBL" id="QTSX02005056">
    <property type="protein sequence ID" value="KAJ9061575.1"/>
    <property type="molecule type" value="Genomic_DNA"/>
</dbReference>
<gene>
    <name evidence="1" type="ORF">DSO57_1019190</name>
</gene>
<evidence type="ECO:0000313" key="2">
    <source>
        <dbReference type="Proteomes" id="UP001165960"/>
    </source>
</evidence>